<keyword evidence="6 9" id="KW-0227">DNA damage</keyword>
<evidence type="ECO:0000256" key="1">
    <source>
        <dbReference type="ARBA" id="ARBA00001286"/>
    </source>
</evidence>
<comment type="catalytic activity">
    <reaction evidence="1 9">
        <text>a 4-O-methyl-thymidine in DNA + L-cysteinyl-[protein] = a thymidine in DNA + S-methyl-L-cysteinyl-[protein]</text>
        <dbReference type="Rhea" id="RHEA:53428"/>
        <dbReference type="Rhea" id="RHEA-COMP:10131"/>
        <dbReference type="Rhea" id="RHEA-COMP:10132"/>
        <dbReference type="Rhea" id="RHEA-COMP:13555"/>
        <dbReference type="Rhea" id="RHEA-COMP:13556"/>
        <dbReference type="ChEBI" id="CHEBI:29950"/>
        <dbReference type="ChEBI" id="CHEBI:82612"/>
        <dbReference type="ChEBI" id="CHEBI:137386"/>
        <dbReference type="ChEBI" id="CHEBI:137387"/>
        <dbReference type="EC" id="2.1.1.63"/>
    </reaction>
</comment>
<evidence type="ECO:0000256" key="8">
    <source>
        <dbReference type="ARBA" id="ARBA00049348"/>
    </source>
</evidence>
<comment type="subcellular location">
    <subcellularLocation>
        <location evidence="9">Cytoplasm</location>
    </subcellularLocation>
</comment>
<evidence type="ECO:0000313" key="13">
    <source>
        <dbReference type="Proteomes" id="UP000199696"/>
    </source>
</evidence>
<dbReference type="InterPro" id="IPR036388">
    <property type="entry name" value="WH-like_DNA-bd_sf"/>
</dbReference>
<dbReference type="Pfam" id="PF01035">
    <property type="entry name" value="DNA_binding_1"/>
    <property type="match status" value="1"/>
</dbReference>
<comment type="catalytic activity">
    <reaction evidence="8 9">
        <text>a 6-O-methyl-2'-deoxyguanosine in DNA + L-cysteinyl-[protein] = S-methyl-L-cysteinyl-[protein] + a 2'-deoxyguanosine in DNA</text>
        <dbReference type="Rhea" id="RHEA:24000"/>
        <dbReference type="Rhea" id="RHEA-COMP:10131"/>
        <dbReference type="Rhea" id="RHEA-COMP:10132"/>
        <dbReference type="Rhea" id="RHEA-COMP:11367"/>
        <dbReference type="Rhea" id="RHEA-COMP:11368"/>
        <dbReference type="ChEBI" id="CHEBI:29950"/>
        <dbReference type="ChEBI" id="CHEBI:82612"/>
        <dbReference type="ChEBI" id="CHEBI:85445"/>
        <dbReference type="ChEBI" id="CHEBI:85448"/>
        <dbReference type="EC" id="2.1.1.63"/>
    </reaction>
</comment>
<comment type="similarity">
    <text evidence="2 9">Belongs to the MGMT family.</text>
</comment>
<accession>A0A1C6VPT3</accession>
<dbReference type="Gene3D" id="1.10.10.10">
    <property type="entry name" value="Winged helix-like DNA-binding domain superfamily/Winged helix DNA-binding domain"/>
    <property type="match status" value="1"/>
</dbReference>
<keyword evidence="4 9" id="KW-0489">Methyltransferase</keyword>
<protein>
    <recommendedName>
        <fullName evidence="9">Methylated-DNA--protein-cysteine methyltransferase</fullName>
        <ecNumber evidence="9">2.1.1.63</ecNumber>
    </recommendedName>
    <alternativeName>
        <fullName evidence="9">6-O-methylguanine-DNA methyltransferase</fullName>
        <shortName evidence="9">MGMT</shortName>
    </alternativeName>
    <alternativeName>
        <fullName evidence="9">O-6-methylguanine-DNA-alkyltransferase</fullName>
    </alternativeName>
</protein>
<dbReference type="InterPro" id="IPR014048">
    <property type="entry name" value="MethylDNA_cys_MeTrfase_DNA-bd"/>
</dbReference>
<dbReference type="GO" id="GO:0032259">
    <property type="term" value="P:methylation"/>
    <property type="evidence" value="ECO:0007669"/>
    <property type="project" value="UniProtKB-KW"/>
</dbReference>
<dbReference type="EC" id="2.1.1.63" evidence="9"/>
<dbReference type="PANTHER" id="PTHR10815:SF5">
    <property type="entry name" value="METHYLATED-DNA--PROTEIN-CYSTEINE METHYLTRANSFERASE"/>
    <property type="match status" value="1"/>
</dbReference>
<dbReference type="Proteomes" id="UP000199696">
    <property type="component" value="Unassembled WGS sequence"/>
</dbReference>
<gene>
    <name evidence="12" type="ORF">GA0070604_6259</name>
</gene>
<dbReference type="FunFam" id="1.10.10.10:FF:000214">
    <property type="entry name" value="Methylated-DNA--protein-cysteine methyltransferase"/>
    <property type="match status" value="1"/>
</dbReference>
<dbReference type="NCBIfam" id="TIGR00589">
    <property type="entry name" value="ogt"/>
    <property type="match status" value="1"/>
</dbReference>
<sequence length="168" mass="17832">MSCAGRMVGMRWTVLDSPIGEFSVATDGEAVRGAHFGRVESATDEPGDELAARALAELRAYFAGELTEFTVPVVAPRGSEFERAVWREMTLIPYGETRTYGEVATAVGDPGGARAVGVACNRNPVPVIVPCHRIVGAGGKLVGFGGGLPRKVTLLELEARVAFQRAWS</sequence>
<evidence type="ECO:0000313" key="12">
    <source>
        <dbReference type="EMBL" id="SCL68305.1"/>
    </source>
</evidence>
<dbReference type="InterPro" id="IPR036217">
    <property type="entry name" value="MethylDNA_cys_MeTrfase_DNAb"/>
</dbReference>
<dbReference type="HAMAP" id="MF_00772">
    <property type="entry name" value="OGT"/>
    <property type="match status" value="1"/>
</dbReference>
<dbReference type="InterPro" id="IPR001497">
    <property type="entry name" value="MethylDNA_cys_MeTrfase_AS"/>
</dbReference>
<evidence type="ECO:0000256" key="9">
    <source>
        <dbReference type="HAMAP-Rule" id="MF_00772"/>
    </source>
</evidence>
<dbReference type="SUPFAM" id="SSF46767">
    <property type="entry name" value="Methylated DNA-protein cysteine methyltransferase, C-terminal domain"/>
    <property type="match status" value="1"/>
</dbReference>
<dbReference type="InterPro" id="IPR023546">
    <property type="entry name" value="MGMT"/>
</dbReference>
<evidence type="ECO:0000256" key="6">
    <source>
        <dbReference type="ARBA" id="ARBA00022763"/>
    </source>
</evidence>
<dbReference type="EMBL" id="FMHY01000002">
    <property type="protein sequence ID" value="SCL68305.1"/>
    <property type="molecule type" value="Genomic_DNA"/>
</dbReference>
<keyword evidence="5 9" id="KW-0808">Transferase</keyword>
<evidence type="ECO:0000256" key="7">
    <source>
        <dbReference type="ARBA" id="ARBA00023204"/>
    </source>
</evidence>
<dbReference type="STRING" id="227316.GA0070604_6259"/>
<keyword evidence="7 9" id="KW-0234">DNA repair</keyword>
<evidence type="ECO:0000256" key="2">
    <source>
        <dbReference type="ARBA" id="ARBA00008711"/>
    </source>
</evidence>
<dbReference type="GO" id="GO:0003908">
    <property type="term" value="F:methylated-DNA-[protein]-cysteine S-methyltransferase activity"/>
    <property type="evidence" value="ECO:0007669"/>
    <property type="project" value="UniProtKB-UniRule"/>
</dbReference>
<name>A0A1C6VPT3_9ACTN</name>
<dbReference type="InterPro" id="IPR008332">
    <property type="entry name" value="MethylG_MeTrfase_N"/>
</dbReference>
<evidence type="ECO:0000259" key="11">
    <source>
        <dbReference type="Pfam" id="PF02870"/>
    </source>
</evidence>
<reference evidence="13" key="1">
    <citation type="submission" date="2016-06" db="EMBL/GenBank/DDBJ databases">
        <authorList>
            <person name="Varghese N."/>
            <person name="Submissions Spin"/>
        </authorList>
    </citation>
    <scope>NUCLEOTIDE SEQUENCE [LARGE SCALE GENOMIC DNA]</scope>
    <source>
        <strain evidence="13">DSM 44814</strain>
    </source>
</reference>
<feature type="domain" description="Methylguanine DNA methyltransferase ribonuclease-like" evidence="11">
    <location>
        <begin position="10"/>
        <end position="73"/>
    </location>
</feature>
<organism evidence="12 13">
    <name type="scientific">Micromonospora eburnea</name>
    <dbReference type="NCBI Taxonomy" id="227316"/>
    <lineage>
        <taxon>Bacteria</taxon>
        <taxon>Bacillati</taxon>
        <taxon>Actinomycetota</taxon>
        <taxon>Actinomycetes</taxon>
        <taxon>Micromonosporales</taxon>
        <taxon>Micromonosporaceae</taxon>
        <taxon>Micromonospora</taxon>
    </lineage>
</organism>
<keyword evidence="13" id="KW-1185">Reference proteome</keyword>
<evidence type="ECO:0000259" key="10">
    <source>
        <dbReference type="Pfam" id="PF01035"/>
    </source>
</evidence>
<dbReference type="GO" id="GO:0006307">
    <property type="term" value="P:DNA alkylation repair"/>
    <property type="evidence" value="ECO:0007669"/>
    <property type="project" value="UniProtKB-UniRule"/>
</dbReference>
<dbReference type="SUPFAM" id="SSF53155">
    <property type="entry name" value="Methylated DNA-protein cysteine methyltransferase domain"/>
    <property type="match status" value="1"/>
</dbReference>
<evidence type="ECO:0000256" key="3">
    <source>
        <dbReference type="ARBA" id="ARBA00022490"/>
    </source>
</evidence>
<dbReference type="Pfam" id="PF02870">
    <property type="entry name" value="Methyltransf_1N"/>
    <property type="match status" value="1"/>
</dbReference>
<dbReference type="InterPro" id="IPR036631">
    <property type="entry name" value="MGMT_N_sf"/>
</dbReference>
<dbReference type="CDD" id="cd06445">
    <property type="entry name" value="ATase"/>
    <property type="match status" value="1"/>
</dbReference>
<feature type="domain" description="Methylated-DNA-[protein]-cysteine S-methyltransferase DNA binding" evidence="10">
    <location>
        <begin position="80"/>
        <end position="159"/>
    </location>
</feature>
<feature type="active site" description="Nucleophile; methyl group acceptor" evidence="9">
    <location>
        <position position="131"/>
    </location>
</feature>
<evidence type="ECO:0000256" key="4">
    <source>
        <dbReference type="ARBA" id="ARBA00022603"/>
    </source>
</evidence>
<comment type="function">
    <text evidence="9">Involved in the cellular defense against the biological effects of O6-methylguanine (O6-MeG) and O4-methylthymine (O4-MeT) in DNA. Repairs the methylated nucleobase in DNA by stoichiometrically transferring the methyl group to a cysteine residue in the enzyme. This is a suicide reaction: the enzyme is irreversibly inactivated.</text>
</comment>
<comment type="miscellaneous">
    <text evidence="9">This enzyme catalyzes only one turnover and therefore is not strictly catalytic. According to one definition, an enzyme is a biocatalyst that acts repeatedly and over many reaction cycles.</text>
</comment>
<proteinExistence type="inferred from homology"/>
<evidence type="ECO:0000256" key="5">
    <source>
        <dbReference type="ARBA" id="ARBA00022679"/>
    </source>
</evidence>
<dbReference type="GO" id="GO:0005737">
    <property type="term" value="C:cytoplasm"/>
    <property type="evidence" value="ECO:0007669"/>
    <property type="project" value="UniProtKB-SubCell"/>
</dbReference>
<dbReference type="AlphaFoldDB" id="A0A1C6VPT3"/>
<keyword evidence="3 9" id="KW-0963">Cytoplasm</keyword>
<dbReference type="Gene3D" id="3.30.160.70">
    <property type="entry name" value="Methylated DNA-protein cysteine methyltransferase domain"/>
    <property type="match status" value="1"/>
</dbReference>
<dbReference type="PROSITE" id="PS00374">
    <property type="entry name" value="MGMT"/>
    <property type="match status" value="1"/>
</dbReference>
<dbReference type="PANTHER" id="PTHR10815">
    <property type="entry name" value="METHYLATED-DNA--PROTEIN-CYSTEINE METHYLTRANSFERASE"/>
    <property type="match status" value="1"/>
</dbReference>